<comment type="caution">
    <text evidence="1">The sequence shown here is derived from an EMBL/GenBank/DDBJ whole genome shotgun (WGS) entry which is preliminary data.</text>
</comment>
<sequence>MDRVERVTGVRGWTRGQERAPAYPFHKLFDKGVLGVTAVRRLTRRGDRAGMRGDGG</sequence>
<evidence type="ECO:0000313" key="2">
    <source>
        <dbReference type="Proteomes" id="UP001165135"/>
    </source>
</evidence>
<evidence type="ECO:0000313" key="1">
    <source>
        <dbReference type="EMBL" id="GLY74373.1"/>
    </source>
</evidence>
<organism evidence="1 2">
    <name type="scientific">Actinoallomurus iriomotensis</name>
    <dbReference type="NCBI Taxonomy" id="478107"/>
    <lineage>
        <taxon>Bacteria</taxon>
        <taxon>Bacillati</taxon>
        <taxon>Actinomycetota</taxon>
        <taxon>Actinomycetes</taxon>
        <taxon>Streptosporangiales</taxon>
        <taxon>Thermomonosporaceae</taxon>
        <taxon>Actinoallomurus</taxon>
    </lineage>
</organism>
<dbReference type="RefSeq" id="WP_285620174.1">
    <property type="nucleotide sequence ID" value="NZ_BSTJ01000003.1"/>
</dbReference>
<dbReference type="Proteomes" id="UP001165135">
    <property type="component" value="Unassembled WGS sequence"/>
</dbReference>
<reference evidence="1" key="1">
    <citation type="submission" date="2023-03" db="EMBL/GenBank/DDBJ databases">
        <title>Actinoallomurus iriomotensis NBRC 103681.</title>
        <authorList>
            <person name="Ichikawa N."/>
            <person name="Sato H."/>
            <person name="Tonouchi N."/>
        </authorList>
    </citation>
    <scope>NUCLEOTIDE SEQUENCE</scope>
    <source>
        <strain evidence="1">NBRC 103681</strain>
    </source>
</reference>
<name>A0A9W6REM7_9ACTN</name>
<dbReference type="EMBL" id="BSTJ01000003">
    <property type="protein sequence ID" value="GLY74373.1"/>
    <property type="molecule type" value="Genomic_DNA"/>
</dbReference>
<protein>
    <submittedName>
        <fullName evidence="1">Uncharacterized protein</fullName>
    </submittedName>
</protein>
<gene>
    <name evidence="1" type="ORF">Airi01_026400</name>
</gene>
<proteinExistence type="predicted"/>
<dbReference type="AlphaFoldDB" id="A0A9W6REM7"/>
<accession>A0A9W6REM7</accession>